<reference evidence="1" key="1">
    <citation type="submission" date="2012-11" db="EMBL/GenBank/DDBJ databases">
        <title>Permanent draft genomes of Rhodopirellula europaea strain SH398 and 6C.</title>
        <authorList>
            <person name="Richter M."/>
            <person name="Richter-Heitmann T."/>
            <person name="Frank C."/>
            <person name="Harder J."/>
            <person name="Glockner F.O."/>
        </authorList>
    </citation>
    <scope>NUCLEOTIDE SEQUENCE</scope>
    <source>
        <strain evidence="1">6C</strain>
    </source>
</reference>
<proteinExistence type="predicted"/>
<organism evidence="1 2">
    <name type="scientific">Rhodopirellula europaea 6C</name>
    <dbReference type="NCBI Taxonomy" id="1263867"/>
    <lineage>
        <taxon>Bacteria</taxon>
        <taxon>Pseudomonadati</taxon>
        <taxon>Planctomycetota</taxon>
        <taxon>Planctomycetia</taxon>
        <taxon>Pirellulales</taxon>
        <taxon>Pirellulaceae</taxon>
        <taxon>Rhodopirellula</taxon>
    </lineage>
</organism>
<reference evidence="1" key="2">
    <citation type="journal article" date="2013" name="Mar. Genomics">
        <title>Expression of sulfatases in Rhodopirellula baltica and the diversity of sulfatases in the genus Rhodopirellula.</title>
        <authorList>
            <person name="Wegner C.E."/>
            <person name="Richter-Heitmann T."/>
            <person name="Klindworth A."/>
            <person name="Klockow C."/>
            <person name="Richter M."/>
            <person name="Achstetter T."/>
            <person name="Glockner F.O."/>
            <person name="Harder J."/>
        </authorList>
    </citation>
    <scope>NUCLEOTIDE SEQUENCE [LARGE SCALE GENOMIC DNA]</scope>
    <source>
        <strain evidence="1">6C</strain>
    </source>
</reference>
<dbReference type="Proteomes" id="UP000011529">
    <property type="component" value="Unassembled WGS sequence"/>
</dbReference>
<name>M2BAC6_9BACT</name>
<dbReference type="EMBL" id="ANMO01000011">
    <property type="protein sequence ID" value="EMB19079.1"/>
    <property type="molecule type" value="Genomic_DNA"/>
</dbReference>
<evidence type="ECO:0000313" key="2">
    <source>
        <dbReference type="Proteomes" id="UP000011529"/>
    </source>
</evidence>
<keyword evidence="2" id="KW-1185">Reference proteome</keyword>
<dbReference type="PATRIC" id="fig|1263867.3.peg.213"/>
<gene>
    <name evidence="1" type="ORF">RE6C_00197</name>
</gene>
<evidence type="ECO:0000313" key="1">
    <source>
        <dbReference type="EMBL" id="EMB19079.1"/>
    </source>
</evidence>
<dbReference type="AlphaFoldDB" id="M2BAC6"/>
<accession>M2BAC6</accession>
<comment type="caution">
    <text evidence="1">The sequence shown here is derived from an EMBL/GenBank/DDBJ whole genome shotgun (WGS) entry which is preliminary data.</text>
</comment>
<sequence>MVPRVIRWWLMAAVALSAGEEFDECLRSAGRLGVCGVKEFWEALVEIPNWIFRST</sequence>
<protein>
    <submittedName>
        <fullName evidence="1">Uncharacterized protein</fullName>
    </submittedName>
</protein>